<dbReference type="KEGG" id="lgn:ABM34_02705"/>
<dbReference type="InterPro" id="IPR035940">
    <property type="entry name" value="CAP_sf"/>
</dbReference>
<keyword evidence="2" id="KW-0732">Signal</keyword>
<accession>A0A0H4QYL5</accession>
<evidence type="ECO:0000256" key="2">
    <source>
        <dbReference type="SAM" id="SignalP"/>
    </source>
</evidence>
<dbReference type="Pfam" id="PF00188">
    <property type="entry name" value="CAP"/>
    <property type="match status" value="1"/>
</dbReference>
<feature type="signal peptide" evidence="2">
    <location>
        <begin position="1"/>
        <end position="25"/>
    </location>
</feature>
<feature type="domain" description="SCP" evidence="3">
    <location>
        <begin position="82"/>
        <end position="207"/>
    </location>
</feature>
<sequence length="396" mass="43538">MKINKKNIAVLFSTALLMATSLGNAATSFADTTTADTNVQTTDTTANNDSANIQTKSTDSATTPNVQANSQVDVAAIKAAMLNAINDLRAQNGLNSLTSVEVLNNYAQQRSDSFNSNGTGIDKHVGWNSALMAPYNHNAEENIGQIPITMVPNDSVGVANAITQEFYIEKNDRLPDYGHRKNMLNPYVGYIGFGITFGENGMLYFSQEIGNDSEYAARSTYEEKNNYYYTTKNDYSNVSKNEVLDSTRRSADYTQNGNKYIFGDIRGGVSTRDTYVHMYDRDGNIYNNLRLAPNTDWSSDIVSIINGIYFLHVSTNGFVKAVDVLPWATFLAGITVTTNTDAPIYDDFGIPSGRYAPAGTTWVTDRRSIDFGNNTKYCRIGTNAWLSSDDINTIKG</sequence>
<protein>
    <recommendedName>
        <fullName evidence="3">SCP domain-containing protein</fullName>
    </recommendedName>
</protein>
<organism evidence="4 5">
    <name type="scientific">Companilactobacillus ginsenosidimutans</name>
    <dbReference type="NCBI Taxonomy" id="1007676"/>
    <lineage>
        <taxon>Bacteria</taxon>
        <taxon>Bacillati</taxon>
        <taxon>Bacillota</taxon>
        <taxon>Bacilli</taxon>
        <taxon>Lactobacillales</taxon>
        <taxon>Lactobacillaceae</taxon>
        <taxon>Companilactobacillus</taxon>
    </lineage>
</organism>
<dbReference type="SUPFAM" id="SSF55797">
    <property type="entry name" value="PR-1-like"/>
    <property type="match status" value="1"/>
</dbReference>
<name>A0A0H4QYL5_9LACO</name>
<dbReference type="RefSeq" id="WP_048703078.1">
    <property type="nucleotide sequence ID" value="NZ_CP012034.1"/>
</dbReference>
<feature type="chain" id="PRO_5038814193" description="SCP domain-containing protein" evidence="2">
    <location>
        <begin position="26"/>
        <end position="396"/>
    </location>
</feature>
<dbReference type="AlphaFoldDB" id="A0A0H4QYL5"/>
<dbReference type="InterPro" id="IPR014044">
    <property type="entry name" value="CAP_dom"/>
</dbReference>
<evidence type="ECO:0000313" key="5">
    <source>
        <dbReference type="Proteomes" id="UP000036106"/>
    </source>
</evidence>
<feature type="region of interest" description="Disordered" evidence="1">
    <location>
        <begin position="39"/>
        <end position="64"/>
    </location>
</feature>
<feature type="compositionally biased region" description="Polar residues" evidence="1">
    <location>
        <begin position="53"/>
        <end position="64"/>
    </location>
</feature>
<dbReference type="CDD" id="cd05379">
    <property type="entry name" value="CAP_bacterial"/>
    <property type="match status" value="1"/>
</dbReference>
<dbReference type="OrthoDB" id="2325057at2"/>
<dbReference type="PATRIC" id="fig|1007676.4.peg.561"/>
<gene>
    <name evidence="4" type="ORF">ABM34_02705</name>
</gene>
<dbReference type="EMBL" id="CP012034">
    <property type="protein sequence ID" value="AKP66570.1"/>
    <property type="molecule type" value="Genomic_DNA"/>
</dbReference>
<proteinExistence type="predicted"/>
<feature type="compositionally biased region" description="Low complexity" evidence="1">
    <location>
        <begin position="39"/>
        <end position="52"/>
    </location>
</feature>
<evidence type="ECO:0000259" key="3">
    <source>
        <dbReference type="Pfam" id="PF00188"/>
    </source>
</evidence>
<keyword evidence="5" id="KW-1185">Reference proteome</keyword>
<reference evidence="5" key="1">
    <citation type="submission" date="2015-07" db="EMBL/GenBank/DDBJ databases">
        <title>Lactobacillus ginsenosidimutans/EMML 3141/ whole genome sequencing.</title>
        <authorList>
            <person name="Kim M.K."/>
            <person name="Im W.-T."/>
            <person name="Srinivasan S."/>
            <person name="Lee J.-J."/>
        </authorList>
    </citation>
    <scope>NUCLEOTIDE SEQUENCE [LARGE SCALE GENOMIC DNA]</scope>
    <source>
        <strain evidence="5">EMML 3041</strain>
    </source>
</reference>
<dbReference type="Gene3D" id="3.40.33.10">
    <property type="entry name" value="CAP"/>
    <property type="match status" value="1"/>
</dbReference>
<evidence type="ECO:0000313" key="4">
    <source>
        <dbReference type="EMBL" id="AKP66570.1"/>
    </source>
</evidence>
<dbReference type="STRING" id="1007676.ABM34_02705"/>
<dbReference type="Proteomes" id="UP000036106">
    <property type="component" value="Chromosome"/>
</dbReference>
<evidence type="ECO:0000256" key="1">
    <source>
        <dbReference type="SAM" id="MobiDB-lite"/>
    </source>
</evidence>